<feature type="transmembrane region" description="Helical" evidence="1">
    <location>
        <begin position="12"/>
        <end position="32"/>
    </location>
</feature>
<keyword evidence="1" id="KW-0812">Transmembrane</keyword>
<evidence type="ECO:0000256" key="1">
    <source>
        <dbReference type="SAM" id="Phobius"/>
    </source>
</evidence>
<protein>
    <submittedName>
        <fullName evidence="2">Uncharacterized protein</fullName>
    </submittedName>
</protein>
<dbReference type="Proteomes" id="UP000183376">
    <property type="component" value="Chromosome I"/>
</dbReference>
<organism evidence="2 3">
    <name type="scientific">Allokutzneria albata</name>
    <name type="common">Kibdelosporangium albatum</name>
    <dbReference type="NCBI Taxonomy" id="211114"/>
    <lineage>
        <taxon>Bacteria</taxon>
        <taxon>Bacillati</taxon>
        <taxon>Actinomycetota</taxon>
        <taxon>Actinomycetes</taxon>
        <taxon>Pseudonocardiales</taxon>
        <taxon>Pseudonocardiaceae</taxon>
        <taxon>Allokutzneria</taxon>
    </lineage>
</organism>
<gene>
    <name evidence="2" type="ORF">SAMN04489726_6558</name>
</gene>
<keyword evidence="3" id="KW-1185">Reference proteome</keyword>
<evidence type="ECO:0000313" key="3">
    <source>
        <dbReference type="Proteomes" id="UP000183376"/>
    </source>
</evidence>
<keyword evidence="1" id="KW-1133">Transmembrane helix</keyword>
<reference evidence="2 3" key="1">
    <citation type="submission" date="2016-10" db="EMBL/GenBank/DDBJ databases">
        <authorList>
            <person name="de Groot N.N."/>
        </authorList>
    </citation>
    <scope>NUCLEOTIDE SEQUENCE [LARGE SCALE GENOMIC DNA]</scope>
    <source>
        <strain evidence="2 3">DSM 44149</strain>
    </source>
</reference>
<dbReference type="EMBL" id="LT629701">
    <property type="protein sequence ID" value="SDN42502.1"/>
    <property type="molecule type" value="Genomic_DNA"/>
</dbReference>
<dbReference type="AlphaFoldDB" id="A0A1H0BA75"/>
<keyword evidence="1" id="KW-0472">Membrane</keyword>
<proteinExistence type="predicted"/>
<sequence length="68" mass="6831">MINSGGDFVRARTAFAGLVVAAFAVFLLVPSASVVGELITAALFGVIALGVCGGVVVATYRSRSQGDN</sequence>
<name>A0A1H0BA75_ALLAB</name>
<feature type="transmembrane region" description="Helical" evidence="1">
    <location>
        <begin position="38"/>
        <end position="60"/>
    </location>
</feature>
<accession>A0A1H0BA75</accession>
<evidence type="ECO:0000313" key="2">
    <source>
        <dbReference type="EMBL" id="SDN42502.1"/>
    </source>
</evidence>